<gene>
    <name evidence="2" type="ORF">PTTG_27371</name>
</gene>
<reference evidence="3" key="4">
    <citation type="submission" date="2025-05" db="UniProtKB">
        <authorList>
            <consortium name="EnsemblFungi"/>
        </authorList>
    </citation>
    <scope>IDENTIFICATION</scope>
    <source>
        <strain evidence="3">isolate 1-1 / race 1 (BBBD)</strain>
    </source>
</reference>
<sequence>MTKAFIISTASSAQTGPLLPPGPCDLNPDAAQRIFQRKLRKVTRTKPAVENVPTNVSSQIRLKEIPGPQSLIERISVSAKDRTVKSNQTDHSNTAQRAG</sequence>
<evidence type="ECO:0000313" key="4">
    <source>
        <dbReference type="Proteomes" id="UP000005240"/>
    </source>
</evidence>
<feature type="region of interest" description="Disordered" evidence="1">
    <location>
        <begin position="1"/>
        <end position="22"/>
    </location>
</feature>
<dbReference type="Proteomes" id="UP000005240">
    <property type="component" value="Unassembled WGS sequence"/>
</dbReference>
<reference evidence="2" key="2">
    <citation type="submission" date="2016-05" db="EMBL/GenBank/DDBJ databases">
        <title>Comparative analysis highlights variable genome content of wheat rusts and divergence of the mating loci.</title>
        <authorList>
            <person name="Cuomo C.A."/>
            <person name="Bakkeren G."/>
            <person name="Szabo L."/>
            <person name="Khalil H."/>
            <person name="Joly D."/>
            <person name="Goldberg J."/>
            <person name="Young S."/>
            <person name="Zeng Q."/>
            <person name="Fellers J."/>
        </authorList>
    </citation>
    <scope>NUCLEOTIDE SEQUENCE [LARGE SCALE GENOMIC DNA]</scope>
    <source>
        <strain evidence="2">1-1 BBBD Race 1</strain>
    </source>
</reference>
<proteinExistence type="predicted"/>
<name>A0A180GN37_PUCT1</name>
<evidence type="ECO:0000313" key="3">
    <source>
        <dbReference type="EnsemblFungi" id="PTTG_27371-t43_1-p1"/>
    </source>
</evidence>
<keyword evidence="4" id="KW-1185">Reference proteome</keyword>
<dbReference type="EnsemblFungi" id="PTTG_27371-t43_1">
    <property type="protein sequence ID" value="PTTG_27371-t43_1-p1"/>
    <property type="gene ID" value="PTTG_27371"/>
</dbReference>
<dbReference type="AlphaFoldDB" id="A0A180GN37"/>
<dbReference type="EMBL" id="ADAS02000052">
    <property type="protein sequence ID" value="OAV93343.1"/>
    <property type="molecule type" value="Genomic_DNA"/>
</dbReference>
<dbReference type="VEuPathDB" id="FungiDB:PTTG_27371"/>
<feature type="region of interest" description="Disordered" evidence="1">
    <location>
        <begin position="76"/>
        <end position="99"/>
    </location>
</feature>
<feature type="compositionally biased region" description="Polar residues" evidence="1">
    <location>
        <begin position="85"/>
        <end position="99"/>
    </location>
</feature>
<evidence type="ECO:0000313" key="2">
    <source>
        <dbReference type="EMBL" id="OAV93343.1"/>
    </source>
</evidence>
<organism evidence="2">
    <name type="scientific">Puccinia triticina (isolate 1-1 / race 1 (BBBD))</name>
    <name type="common">Brown leaf rust fungus</name>
    <dbReference type="NCBI Taxonomy" id="630390"/>
    <lineage>
        <taxon>Eukaryota</taxon>
        <taxon>Fungi</taxon>
        <taxon>Dikarya</taxon>
        <taxon>Basidiomycota</taxon>
        <taxon>Pucciniomycotina</taxon>
        <taxon>Pucciniomycetes</taxon>
        <taxon>Pucciniales</taxon>
        <taxon>Pucciniaceae</taxon>
        <taxon>Puccinia</taxon>
    </lineage>
</organism>
<protein>
    <submittedName>
        <fullName evidence="2 3">Uncharacterized protein</fullName>
    </submittedName>
</protein>
<reference evidence="2" key="1">
    <citation type="submission" date="2009-11" db="EMBL/GenBank/DDBJ databases">
        <authorList>
            <consortium name="The Broad Institute Genome Sequencing Platform"/>
            <person name="Ward D."/>
            <person name="Feldgarden M."/>
            <person name="Earl A."/>
            <person name="Young S.K."/>
            <person name="Zeng Q."/>
            <person name="Koehrsen M."/>
            <person name="Alvarado L."/>
            <person name="Berlin A."/>
            <person name="Bochicchio J."/>
            <person name="Borenstein D."/>
            <person name="Chapman S.B."/>
            <person name="Chen Z."/>
            <person name="Engels R."/>
            <person name="Freedman E."/>
            <person name="Gellesch M."/>
            <person name="Goldberg J."/>
            <person name="Griggs A."/>
            <person name="Gujja S."/>
            <person name="Heilman E."/>
            <person name="Heiman D."/>
            <person name="Hepburn T."/>
            <person name="Howarth C."/>
            <person name="Jen D."/>
            <person name="Larson L."/>
            <person name="Lewis B."/>
            <person name="Mehta T."/>
            <person name="Park D."/>
            <person name="Pearson M."/>
            <person name="Roberts A."/>
            <person name="Saif S."/>
            <person name="Shea T."/>
            <person name="Shenoy N."/>
            <person name="Sisk P."/>
            <person name="Stolte C."/>
            <person name="Sykes S."/>
            <person name="Thomson T."/>
            <person name="Walk T."/>
            <person name="White J."/>
            <person name="Yandava C."/>
            <person name="Izard J."/>
            <person name="Baranova O.V."/>
            <person name="Blanton J.M."/>
            <person name="Tanner A.C."/>
            <person name="Dewhirst F.E."/>
            <person name="Haas B."/>
            <person name="Nusbaum C."/>
            <person name="Birren B."/>
        </authorList>
    </citation>
    <scope>NUCLEOTIDE SEQUENCE [LARGE SCALE GENOMIC DNA]</scope>
    <source>
        <strain evidence="2">1-1 BBBD Race 1</strain>
    </source>
</reference>
<accession>A0A180GN37</accession>
<evidence type="ECO:0000256" key="1">
    <source>
        <dbReference type="SAM" id="MobiDB-lite"/>
    </source>
</evidence>
<reference evidence="3 4" key="3">
    <citation type="journal article" date="2017" name="G3 (Bethesda)">
        <title>Comparative analysis highlights variable genome content of wheat rusts and divergence of the mating loci.</title>
        <authorList>
            <person name="Cuomo C.A."/>
            <person name="Bakkeren G."/>
            <person name="Khalil H.B."/>
            <person name="Panwar V."/>
            <person name="Joly D."/>
            <person name="Linning R."/>
            <person name="Sakthikumar S."/>
            <person name="Song X."/>
            <person name="Adiconis X."/>
            <person name="Fan L."/>
            <person name="Goldberg J.M."/>
            <person name="Levin J.Z."/>
            <person name="Young S."/>
            <person name="Zeng Q."/>
            <person name="Anikster Y."/>
            <person name="Bruce M."/>
            <person name="Wang M."/>
            <person name="Yin C."/>
            <person name="McCallum B."/>
            <person name="Szabo L.J."/>
            <person name="Hulbert S."/>
            <person name="Chen X."/>
            <person name="Fellers J.P."/>
        </authorList>
    </citation>
    <scope>NUCLEOTIDE SEQUENCE</scope>
    <source>
        <strain evidence="4">Isolate 1-1 / race 1 (BBBD)</strain>
        <strain evidence="3">isolate 1-1 / race 1 (BBBD)</strain>
    </source>
</reference>